<feature type="transmembrane region" description="Helical" evidence="9">
    <location>
        <begin position="39"/>
        <end position="56"/>
    </location>
</feature>
<dbReference type="InterPro" id="IPR006043">
    <property type="entry name" value="NCS2"/>
</dbReference>
<dbReference type="PANTHER" id="PTHR43337">
    <property type="entry name" value="XANTHINE/URACIL PERMEASE C887.17-RELATED"/>
    <property type="match status" value="1"/>
</dbReference>
<feature type="transmembrane region" description="Helical" evidence="9">
    <location>
        <begin position="161"/>
        <end position="178"/>
    </location>
</feature>
<evidence type="ECO:0000256" key="4">
    <source>
        <dbReference type="ARBA" id="ARBA00022475"/>
    </source>
</evidence>
<dbReference type="AlphaFoldDB" id="A0A1R4GE17"/>
<feature type="transmembrane region" description="Helical" evidence="9">
    <location>
        <begin position="419"/>
        <end position="446"/>
    </location>
</feature>
<keyword evidence="6 8" id="KW-1133">Transmembrane helix</keyword>
<comment type="similarity">
    <text evidence="2 8">Belongs to the nucleobase:cation symporter-2 (NCS2) (TC 2.A.40) family. Azg-like subfamily.</text>
</comment>
<sequence>MSTNIPKRESDPPQQTAVAGRSVIDRYFKVSEHGSTYGIEIRAGITTFLAMSYVIFVNPSILNDAMAGQMPEVGNLFTQLVMVTCMAAILGSLYMGLIARYPFAQAPGMGLNAYFSYTVVLGLGYRWETALGAVFISGVLFIILSVFGIRQAIAKALSTSMKYAITAGIGAFLAFLGMKNMGFVVSNDATLVSIGDVTKPHVWLGMLGLLIIAVLMKLKVRAAILLGIIATTLIAVISRLPVYPGAEEGTFAAFGGFGGSPVQMPIWPSDLAFHLDIGGALGAGLLSVVFTFFFVDFFDATGTLTGLSQRAGMIGKDGEMPRAKTLFSMDGLAALSGAALGTSTTTAYVESAAGVEEGGRTGLTAVTVAGFFGLAMFFSPVIAAVPTSATAPALILVGALMMEGARHIEWDDISESLPAFLTIIVMPLTFSIAEGVAVGIVSYALIKVFSGRIKEAHWILYLIGALLIVRWIWLG</sequence>
<name>A0A1R4GE17_9MICC</name>
<dbReference type="RefSeq" id="WP_086998975.1">
    <property type="nucleotide sequence ID" value="NZ_FUHW01000034.1"/>
</dbReference>
<dbReference type="GO" id="GO:0005345">
    <property type="term" value="F:purine nucleobase transmembrane transporter activity"/>
    <property type="evidence" value="ECO:0007669"/>
    <property type="project" value="TreeGrafter"/>
</dbReference>
<evidence type="ECO:0000313" key="10">
    <source>
        <dbReference type="EMBL" id="SJM66389.1"/>
    </source>
</evidence>
<feature type="transmembrane region" description="Helical" evidence="9">
    <location>
        <begin position="198"/>
        <end position="216"/>
    </location>
</feature>
<feature type="transmembrane region" description="Helical" evidence="9">
    <location>
        <begin position="271"/>
        <end position="295"/>
    </location>
</feature>
<dbReference type="PIRSF" id="PIRSF005353">
    <property type="entry name" value="PbuG"/>
    <property type="match status" value="1"/>
</dbReference>
<feature type="transmembrane region" description="Helical" evidence="9">
    <location>
        <begin position="76"/>
        <end position="97"/>
    </location>
</feature>
<organism evidence="10 11">
    <name type="scientific">Arthrobacter rhombi</name>
    <dbReference type="NCBI Taxonomy" id="71253"/>
    <lineage>
        <taxon>Bacteria</taxon>
        <taxon>Bacillati</taxon>
        <taxon>Actinomycetota</taxon>
        <taxon>Actinomycetes</taxon>
        <taxon>Micrococcales</taxon>
        <taxon>Micrococcaceae</taxon>
        <taxon>Arthrobacter</taxon>
    </lineage>
</organism>
<evidence type="ECO:0000313" key="11">
    <source>
        <dbReference type="Proteomes" id="UP000195913"/>
    </source>
</evidence>
<evidence type="ECO:0000256" key="5">
    <source>
        <dbReference type="ARBA" id="ARBA00022692"/>
    </source>
</evidence>
<dbReference type="GO" id="GO:0005886">
    <property type="term" value="C:plasma membrane"/>
    <property type="evidence" value="ECO:0007669"/>
    <property type="project" value="UniProtKB-SubCell"/>
</dbReference>
<evidence type="ECO:0000256" key="2">
    <source>
        <dbReference type="ARBA" id="ARBA00005697"/>
    </source>
</evidence>
<proteinExistence type="inferred from homology"/>
<feature type="transmembrane region" description="Helical" evidence="9">
    <location>
        <begin position="458"/>
        <end position="474"/>
    </location>
</feature>
<feature type="transmembrane region" description="Helical" evidence="9">
    <location>
        <begin position="131"/>
        <end position="149"/>
    </location>
</feature>
<keyword evidence="4 8" id="KW-1003">Cell membrane</keyword>
<dbReference type="InterPro" id="IPR026033">
    <property type="entry name" value="Azg-like_bact_archaea"/>
</dbReference>
<dbReference type="Proteomes" id="UP000195913">
    <property type="component" value="Unassembled WGS sequence"/>
</dbReference>
<keyword evidence="7 8" id="KW-0472">Membrane</keyword>
<accession>A0A1R4GE17</accession>
<reference evidence="10 11" key="1">
    <citation type="submission" date="2017-02" db="EMBL/GenBank/DDBJ databases">
        <authorList>
            <person name="Peterson S.W."/>
        </authorList>
    </citation>
    <scope>NUCLEOTIDE SEQUENCE [LARGE SCALE GENOMIC DNA]</scope>
    <source>
        <strain evidence="10 11">B Ar 00.02</strain>
    </source>
</reference>
<feature type="transmembrane region" description="Helical" evidence="9">
    <location>
        <begin position="223"/>
        <end position="242"/>
    </location>
</feature>
<dbReference type="EMBL" id="FUHW01000034">
    <property type="protein sequence ID" value="SJM66389.1"/>
    <property type="molecule type" value="Genomic_DNA"/>
</dbReference>
<evidence type="ECO:0000256" key="3">
    <source>
        <dbReference type="ARBA" id="ARBA00022448"/>
    </source>
</evidence>
<feature type="transmembrane region" description="Helical" evidence="9">
    <location>
        <begin position="368"/>
        <end position="399"/>
    </location>
</feature>
<keyword evidence="5 8" id="KW-0812">Transmembrane</keyword>
<evidence type="ECO:0000256" key="8">
    <source>
        <dbReference type="PIRNR" id="PIRNR005353"/>
    </source>
</evidence>
<feature type="transmembrane region" description="Helical" evidence="9">
    <location>
        <begin position="109"/>
        <end position="125"/>
    </location>
</feature>
<dbReference type="InterPro" id="IPR045018">
    <property type="entry name" value="Azg-like"/>
</dbReference>
<keyword evidence="11" id="KW-1185">Reference proteome</keyword>
<evidence type="ECO:0000256" key="9">
    <source>
        <dbReference type="SAM" id="Phobius"/>
    </source>
</evidence>
<dbReference type="Pfam" id="PF00860">
    <property type="entry name" value="Xan_ur_permease"/>
    <property type="match status" value="1"/>
</dbReference>
<comment type="subcellular location">
    <subcellularLocation>
        <location evidence="1 8">Cell membrane</location>
        <topology evidence="1 8">Multi-pass membrane protein</topology>
    </subcellularLocation>
</comment>
<evidence type="ECO:0000256" key="6">
    <source>
        <dbReference type="ARBA" id="ARBA00022989"/>
    </source>
</evidence>
<protein>
    <submittedName>
        <fullName evidence="10">Xanthine/uracil/thiamine/ascorbate permease family protein</fullName>
    </submittedName>
</protein>
<gene>
    <name evidence="10" type="ORF">FM101_09815</name>
</gene>
<evidence type="ECO:0000256" key="1">
    <source>
        <dbReference type="ARBA" id="ARBA00004651"/>
    </source>
</evidence>
<evidence type="ECO:0000256" key="7">
    <source>
        <dbReference type="ARBA" id="ARBA00023136"/>
    </source>
</evidence>
<dbReference type="PANTHER" id="PTHR43337:SF1">
    <property type="entry name" value="XANTHINE_URACIL PERMEASE C887.17-RELATED"/>
    <property type="match status" value="1"/>
</dbReference>
<keyword evidence="3 8" id="KW-0813">Transport</keyword>